<dbReference type="RefSeq" id="WP_034742208.1">
    <property type="nucleotide sequence ID" value="NZ_BAUT01000004.1"/>
</dbReference>
<dbReference type="EMBL" id="BAUT01000004">
    <property type="protein sequence ID" value="GAE24746.1"/>
    <property type="molecule type" value="Genomic_DNA"/>
</dbReference>
<comment type="caution">
    <text evidence="1">The sequence shown here is derived from an EMBL/GenBank/DDBJ whole genome shotgun (WGS) entry which is preliminary data.</text>
</comment>
<reference evidence="1" key="1">
    <citation type="journal article" date="2014" name="Genome Announc.">
        <title>Draft Genome Sequences of Three Alkaliphilic Bacillus Strains, Bacillus wakoensis JCM 9140T, Bacillus akibai JCM 9157T, and Bacillus hemicellulosilyticus JCM 9152T.</title>
        <authorList>
            <person name="Yuki M."/>
            <person name="Oshima K."/>
            <person name="Suda W."/>
            <person name="Oshida Y."/>
            <person name="Kitamura K."/>
            <person name="Iida T."/>
            <person name="Hattori M."/>
            <person name="Ohkuma M."/>
        </authorList>
    </citation>
    <scope>NUCLEOTIDE SEQUENCE [LARGE SCALE GENOMIC DNA]</scope>
    <source>
        <strain evidence="1">JCM 9140</strain>
    </source>
</reference>
<keyword evidence="2" id="KW-1185">Reference proteome</keyword>
<sequence>MKRIGVFFIILVILYSTYYDLTIGTLPNGLSDVTSPSQDEEMNDDNDLQEVMVEEFEPFQEITVEPGNTVLSIVEHLHEGPLSASIQQIVYDFQELNDGTKPEEIKIGETYLFPIYY</sequence>
<dbReference type="OrthoDB" id="2691912at2"/>
<dbReference type="AlphaFoldDB" id="W4PY24"/>
<name>W4PY24_9BACI</name>
<evidence type="ECO:0000313" key="1">
    <source>
        <dbReference type="EMBL" id="GAE24746.1"/>
    </source>
</evidence>
<proteinExistence type="predicted"/>
<organism evidence="1 2">
    <name type="scientific">Halalkalibacter wakoensis JCM 9140</name>
    <dbReference type="NCBI Taxonomy" id="1236970"/>
    <lineage>
        <taxon>Bacteria</taxon>
        <taxon>Bacillati</taxon>
        <taxon>Bacillota</taxon>
        <taxon>Bacilli</taxon>
        <taxon>Bacillales</taxon>
        <taxon>Bacillaceae</taxon>
        <taxon>Halalkalibacter</taxon>
    </lineage>
</organism>
<accession>W4PY24</accession>
<protein>
    <recommendedName>
        <fullName evidence="3">LysM domain-containing protein</fullName>
    </recommendedName>
</protein>
<dbReference type="Proteomes" id="UP000018890">
    <property type="component" value="Unassembled WGS sequence"/>
</dbReference>
<gene>
    <name evidence="1" type="ORF">JCM9140_698</name>
</gene>
<evidence type="ECO:0000313" key="2">
    <source>
        <dbReference type="Proteomes" id="UP000018890"/>
    </source>
</evidence>
<dbReference type="STRING" id="1236970.JCM9140_698"/>
<evidence type="ECO:0008006" key="3">
    <source>
        <dbReference type="Google" id="ProtNLM"/>
    </source>
</evidence>